<feature type="domain" description="Protein kinase" evidence="7">
    <location>
        <begin position="1"/>
        <end position="111"/>
    </location>
</feature>
<dbReference type="GO" id="GO:0004691">
    <property type="term" value="F:cAMP-dependent protein kinase activity"/>
    <property type="evidence" value="ECO:0007669"/>
    <property type="project" value="TreeGrafter"/>
</dbReference>
<evidence type="ECO:0000259" key="7">
    <source>
        <dbReference type="PROSITE" id="PS50011"/>
    </source>
</evidence>
<name>A0A7S0DVC3_9EUKA</name>
<evidence type="ECO:0000256" key="5">
    <source>
        <dbReference type="ARBA" id="ARBA00022840"/>
    </source>
</evidence>
<dbReference type="InterPro" id="IPR011993">
    <property type="entry name" value="PH-like_dom_sf"/>
</dbReference>
<keyword evidence="1" id="KW-0723">Serine/threonine-protein kinase</keyword>
<evidence type="ECO:0000313" key="8">
    <source>
        <dbReference type="EMBL" id="CAD8465156.1"/>
    </source>
</evidence>
<protein>
    <recommendedName>
        <fullName evidence="7">Protein kinase domain-containing protein</fullName>
    </recommendedName>
</protein>
<dbReference type="GO" id="GO:0005524">
    <property type="term" value="F:ATP binding"/>
    <property type="evidence" value="ECO:0007669"/>
    <property type="project" value="UniProtKB-KW"/>
</dbReference>
<evidence type="ECO:0000256" key="2">
    <source>
        <dbReference type="ARBA" id="ARBA00022679"/>
    </source>
</evidence>
<evidence type="ECO:0000256" key="6">
    <source>
        <dbReference type="SAM" id="MobiDB-lite"/>
    </source>
</evidence>
<evidence type="ECO:0000256" key="4">
    <source>
        <dbReference type="ARBA" id="ARBA00022777"/>
    </source>
</evidence>
<dbReference type="InterPro" id="IPR011009">
    <property type="entry name" value="Kinase-like_dom_sf"/>
</dbReference>
<dbReference type="PROSITE" id="PS50011">
    <property type="entry name" value="PROTEIN_KINASE_DOM"/>
    <property type="match status" value="1"/>
</dbReference>
<dbReference type="PANTHER" id="PTHR24353">
    <property type="entry name" value="CYCLIC NUCLEOTIDE-DEPENDENT PROTEIN KINASE"/>
    <property type="match status" value="1"/>
</dbReference>
<proteinExistence type="predicted"/>
<dbReference type="Pfam" id="PF14593">
    <property type="entry name" value="PH_3"/>
    <property type="match status" value="1"/>
</dbReference>
<feature type="compositionally biased region" description="Polar residues" evidence="6">
    <location>
        <begin position="164"/>
        <end position="175"/>
    </location>
</feature>
<feature type="region of interest" description="Disordered" evidence="6">
    <location>
        <begin position="141"/>
        <end position="175"/>
    </location>
</feature>
<dbReference type="InterPro" id="IPR033931">
    <property type="entry name" value="PDK1-typ_PH"/>
</dbReference>
<keyword evidence="3" id="KW-0547">Nucleotide-binding</keyword>
<accession>A0A7S0DVC3</accession>
<keyword evidence="4" id="KW-0418">Kinase</keyword>
<dbReference type="Gene3D" id="2.30.29.30">
    <property type="entry name" value="Pleckstrin-homology domain (PH domain)/Phosphotyrosine-binding domain (PTB)"/>
    <property type="match status" value="1"/>
</dbReference>
<gene>
    <name evidence="8" type="ORF">LAMO00422_LOCUS24124</name>
</gene>
<reference evidence="8" key="1">
    <citation type="submission" date="2021-01" db="EMBL/GenBank/DDBJ databases">
        <authorList>
            <person name="Corre E."/>
            <person name="Pelletier E."/>
            <person name="Niang G."/>
            <person name="Scheremetjew M."/>
            <person name="Finn R."/>
            <person name="Kale V."/>
            <person name="Holt S."/>
            <person name="Cochrane G."/>
            <person name="Meng A."/>
            <person name="Brown T."/>
            <person name="Cohen L."/>
        </authorList>
    </citation>
    <scope>NUCLEOTIDE SEQUENCE</scope>
    <source>
        <strain evidence="8">CCMP2058</strain>
    </source>
</reference>
<dbReference type="Pfam" id="PF00069">
    <property type="entry name" value="Pkinase"/>
    <property type="match status" value="1"/>
</dbReference>
<dbReference type="AlphaFoldDB" id="A0A7S0DVC3"/>
<keyword evidence="5" id="KW-0067">ATP-binding</keyword>
<organism evidence="8">
    <name type="scientific">Amorphochlora amoebiformis</name>
    <dbReference type="NCBI Taxonomy" id="1561963"/>
    <lineage>
        <taxon>Eukaryota</taxon>
        <taxon>Sar</taxon>
        <taxon>Rhizaria</taxon>
        <taxon>Cercozoa</taxon>
        <taxon>Chlorarachniophyceae</taxon>
        <taxon>Amorphochlora</taxon>
    </lineage>
</organism>
<dbReference type="SMART" id="SM00220">
    <property type="entry name" value="S_TKc"/>
    <property type="match status" value="1"/>
</dbReference>
<evidence type="ECO:0000256" key="1">
    <source>
        <dbReference type="ARBA" id="ARBA00022527"/>
    </source>
</evidence>
<dbReference type="GO" id="GO:0005952">
    <property type="term" value="C:cAMP-dependent protein kinase complex"/>
    <property type="evidence" value="ECO:0007669"/>
    <property type="project" value="TreeGrafter"/>
</dbReference>
<sequence>MSQSMKLSGMREKAMSCVGTAEYVSPEVLDGKKQTAACDLWSAACLIYQMITGKPPFRGASEYLIFQQILSAKFDFPADMPLDAKDLITKMLVVDPGKRLSIPEIKAHPFFSAIDWKNLVTSPAPTWKEPQQPTLNVSSQILPVSGAGTPPSGNKSPKGESKESNSNNTTQEGTPWQQFLIRNERVVFTGLIQKRSFSGVGFFSKTRQLILTSFPRILYVDPKEMTLRGEIPWSDNIVAEIKNRKNFVLHTKGKQYNICCLSHQADAWIEAFKKLKKQFAER</sequence>
<dbReference type="SUPFAM" id="SSF50729">
    <property type="entry name" value="PH domain-like"/>
    <property type="match status" value="1"/>
</dbReference>
<dbReference type="EMBL" id="HBEM01035247">
    <property type="protein sequence ID" value="CAD8465156.1"/>
    <property type="molecule type" value="Transcribed_RNA"/>
</dbReference>
<evidence type="ECO:0000256" key="3">
    <source>
        <dbReference type="ARBA" id="ARBA00022741"/>
    </source>
</evidence>
<keyword evidence="2" id="KW-0808">Transferase</keyword>
<dbReference type="PANTHER" id="PTHR24353:SF37">
    <property type="entry name" value="CAMP-DEPENDENT PROTEIN KINASE CATALYTIC SUBUNIT PRKX"/>
    <property type="match status" value="1"/>
</dbReference>
<dbReference type="Gene3D" id="1.10.510.10">
    <property type="entry name" value="Transferase(Phosphotransferase) domain 1"/>
    <property type="match status" value="1"/>
</dbReference>
<dbReference type="SUPFAM" id="SSF56112">
    <property type="entry name" value="Protein kinase-like (PK-like)"/>
    <property type="match status" value="1"/>
</dbReference>
<dbReference type="InterPro" id="IPR000719">
    <property type="entry name" value="Prot_kinase_dom"/>
</dbReference>